<protein>
    <submittedName>
        <fullName evidence="3">Acyl-CoA thioester hydrolase</fullName>
    </submittedName>
</protein>
<evidence type="ECO:0000256" key="2">
    <source>
        <dbReference type="ARBA" id="ARBA00022801"/>
    </source>
</evidence>
<dbReference type="PIRSF" id="PIRSF003230">
    <property type="entry name" value="YbgC"/>
    <property type="match status" value="1"/>
</dbReference>
<dbReference type="EMBL" id="QXDF01000001">
    <property type="protein sequence ID" value="RIA55459.1"/>
    <property type="molecule type" value="Genomic_DNA"/>
</dbReference>
<dbReference type="InterPro" id="IPR050563">
    <property type="entry name" value="4-hydroxybenzoyl-CoA_TE"/>
</dbReference>
<evidence type="ECO:0000313" key="3">
    <source>
        <dbReference type="EMBL" id="RIA55459.1"/>
    </source>
</evidence>
<dbReference type="RefSeq" id="WP_119060363.1">
    <property type="nucleotide sequence ID" value="NZ_QXDF01000001.1"/>
</dbReference>
<organism evidence="3 4">
    <name type="scientific">Dichotomicrobium thermohalophilum</name>
    <dbReference type="NCBI Taxonomy" id="933063"/>
    <lineage>
        <taxon>Bacteria</taxon>
        <taxon>Pseudomonadati</taxon>
        <taxon>Pseudomonadota</taxon>
        <taxon>Alphaproteobacteria</taxon>
        <taxon>Hyphomicrobiales</taxon>
        <taxon>Hyphomicrobiaceae</taxon>
        <taxon>Dichotomicrobium</taxon>
    </lineage>
</organism>
<dbReference type="OrthoDB" id="9808429at2"/>
<dbReference type="PANTHER" id="PTHR31793:SF37">
    <property type="entry name" value="ACYL-COA THIOESTER HYDROLASE YBGC"/>
    <property type="match status" value="1"/>
</dbReference>
<dbReference type="CDD" id="cd00586">
    <property type="entry name" value="4HBT"/>
    <property type="match status" value="1"/>
</dbReference>
<sequence>MSEAGAQDWPDLAGRLEAGRHVLPVRVYYEDTDFSGLVYHTSYLRFMERGRSDMIRLLGVHHSALAAGEGARLVFVVRRMEIDFLRPARIDDVLEVVTEPAEQTAAAFTLAQNVMRDGERLVSARVQIVLVDETGRPQRLATALPESVTRWMQSG</sequence>
<accession>A0A397Q4W6</accession>
<evidence type="ECO:0000313" key="4">
    <source>
        <dbReference type="Proteomes" id="UP000266273"/>
    </source>
</evidence>
<dbReference type="SUPFAM" id="SSF54637">
    <property type="entry name" value="Thioesterase/thiol ester dehydrase-isomerase"/>
    <property type="match status" value="1"/>
</dbReference>
<dbReference type="GO" id="GO:0047617">
    <property type="term" value="F:fatty acyl-CoA hydrolase activity"/>
    <property type="evidence" value="ECO:0007669"/>
    <property type="project" value="TreeGrafter"/>
</dbReference>
<dbReference type="Gene3D" id="3.10.129.10">
    <property type="entry name" value="Hotdog Thioesterase"/>
    <property type="match status" value="1"/>
</dbReference>
<name>A0A397Q4W6_9HYPH</name>
<gene>
    <name evidence="3" type="ORF">BXY53_0525</name>
</gene>
<proteinExistence type="inferred from homology"/>
<dbReference type="NCBIfam" id="TIGR00051">
    <property type="entry name" value="YbgC/FadM family acyl-CoA thioesterase"/>
    <property type="match status" value="1"/>
</dbReference>
<dbReference type="Proteomes" id="UP000266273">
    <property type="component" value="Unassembled WGS sequence"/>
</dbReference>
<evidence type="ECO:0000256" key="1">
    <source>
        <dbReference type="ARBA" id="ARBA00005953"/>
    </source>
</evidence>
<dbReference type="InterPro" id="IPR006684">
    <property type="entry name" value="YbgC/YbaW"/>
</dbReference>
<dbReference type="InterPro" id="IPR029069">
    <property type="entry name" value="HotDog_dom_sf"/>
</dbReference>
<keyword evidence="4" id="KW-1185">Reference proteome</keyword>
<dbReference type="AlphaFoldDB" id="A0A397Q4W6"/>
<comment type="similarity">
    <text evidence="1">Belongs to the 4-hydroxybenzoyl-CoA thioesterase family.</text>
</comment>
<dbReference type="PANTHER" id="PTHR31793">
    <property type="entry name" value="4-HYDROXYBENZOYL-COA THIOESTERASE FAMILY MEMBER"/>
    <property type="match status" value="1"/>
</dbReference>
<reference evidence="3 4" key="1">
    <citation type="submission" date="2018-08" db="EMBL/GenBank/DDBJ databases">
        <title>Genomic Encyclopedia of Archaeal and Bacterial Type Strains, Phase II (KMG-II): from individual species to whole genera.</title>
        <authorList>
            <person name="Goeker M."/>
        </authorList>
    </citation>
    <scope>NUCLEOTIDE SEQUENCE [LARGE SCALE GENOMIC DNA]</scope>
    <source>
        <strain evidence="3 4">DSM 5002</strain>
    </source>
</reference>
<keyword evidence="2 3" id="KW-0378">Hydrolase</keyword>
<dbReference type="NCBIfam" id="TIGR02799">
    <property type="entry name" value="thio_ybgC"/>
    <property type="match status" value="1"/>
</dbReference>
<comment type="caution">
    <text evidence="3">The sequence shown here is derived from an EMBL/GenBank/DDBJ whole genome shotgun (WGS) entry which is preliminary data.</text>
</comment>
<dbReference type="Pfam" id="PF13279">
    <property type="entry name" value="4HBT_2"/>
    <property type="match status" value="1"/>
</dbReference>
<dbReference type="InterPro" id="IPR014166">
    <property type="entry name" value="Tol-Pal_acyl-CoA_thioesterase"/>
</dbReference>
<dbReference type="FunFam" id="3.10.129.10:FF:000004">
    <property type="entry name" value="Tol-pal system-associated acyl-CoA thioesterase"/>
    <property type="match status" value="1"/>
</dbReference>